<keyword evidence="4 6" id="KW-1133">Transmembrane helix</keyword>
<dbReference type="PANTHER" id="PTHR30086:SF20">
    <property type="entry name" value="ARGININE EXPORTER PROTEIN ARGO-RELATED"/>
    <property type="match status" value="1"/>
</dbReference>
<evidence type="ECO:0000313" key="7">
    <source>
        <dbReference type="EMBL" id="EXF93629.1"/>
    </source>
</evidence>
<feature type="transmembrane region" description="Helical" evidence="6">
    <location>
        <begin position="178"/>
        <end position="200"/>
    </location>
</feature>
<evidence type="ECO:0000313" key="8">
    <source>
        <dbReference type="Proteomes" id="UP000022611"/>
    </source>
</evidence>
<accession>A0A010RXP4</accession>
<evidence type="ECO:0000256" key="3">
    <source>
        <dbReference type="ARBA" id="ARBA00022692"/>
    </source>
</evidence>
<dbReference type="GO" id="GO:0005886">
    <property type="term" value="C:plasma membrane"/>
    <property type="evidence" value="ECO:0007669"/>
    <property type="project" value="UniProtKB-SubCell"/>
</dbReference>
<evidence type="ECO:0000256" key="1">
    <source>
        <dbReference type="ARBA" id="ARBA00004651"/>
    </source>
</evidence>
<evidence type="ECO:0000256" key="5">
    <source>
        <dbReference type="ARBA" id="ARBA00023136"/>
    </source>
</evidence>
<name>A0A010RXP4_PSEFL</name>
<dbReference type="AlphaFoldDB" id="A0A010RXP4"/>
<keyword evidence="2" id="KW-1003">Cell membrane</keyword>
<dbReference type="EMBL" id="AFOY02000015">
    <property type="protein sequence ID" value="EXF93629.1"/>
    <property type="molecule type" value="Genomic_DNA"/>
</dbReference>
<gene>
    <name evidence="7" type="ORF">HK44_008190</name>
</gene>
<keyword evidence="5 6" id="KW-0472">Membrane</keyword>
<evidence type="ECO:0000256" key="6">
    <source>
        <dbReference type="SAM" id="Phobius"/>
    </source>
</evidence>
<comment type="caution">
    <text evidence="7">The sequence shown here is derived from an EMBL/GenBank/DDBJ whole genome shotgun (WGS) entry which is preliminary data.</text>
</comment>
<dbReference type="PIRSF" id="PIRSF006324">
    <property type="entry name" value="LeuE"/>
    <property type="match status" value="1"/>
</dbReference>
<feature type="transmembrane region" description="Helical" evidence="6">
    <location>
        <begin position="140"/>
        <end position="166"/>
    </location>
</feature>
<dbReference type="eggNOG" id="COG1280">
    <property type="taxonomic scope" value="Bacteria"/>
</dbReference>
<organism evidence="7 8">
    <name type="scientific">Pseudomonas fluorescens HK44</name>
    <dbReference type="NCBI Taxonomy" id="1042209"/>
    <lineage>
        <taxon>Bacteria</taxon>
        <taxon>Pseudomonadati</taxon>
        <taxon>Pseudomonadota</taxon>
        <taxon>Gammaproteobacteria</taxon>
        <taxon>Pseudomonadales</taxon>
        <taxon>Pseudomonadaceae</taxon>
        <taxon>Pseudomonas</taxon>
    </lineage>
</organism>
<feature type="transmembrane region" description="Helical" evidence="6">
    <location>
        <begin position="41"/>
        <end position="64"/>
    </location>
</feature>
<dbReference type="InterPro" id="IPR001123">
    <property type="entry name" value="LeuE-type"/>
</dbReference>
<dbReference type="PANTHER" id="PTHR30086">
    <property type="entry name" value="ARGININE EXPORTER PROTEIN ARGO"/>
    <property type="match status" value="1"/>
</dbReference>
<sequence>MNSYGLFLLFAALTILSPGPGVVLTLTNALRHGWTGALPGILGIALGAFVVAGISATSVGLILATSASAFTVLKYAGAAYLLYLGYKSWRTDRFIPEREVNSSGPGYRFVEAASLQLLNPKAVFFFLAVFPQFIDTSTHYYSQFFTLVSSYSVLVILIHGSYALLANAAKGWLSSQKGSWLAAKVSGVTFAGFGVLMASASR</sequence>
<comment type="subcellular location">
    <subcellularLocation>
        <location evidence="1">Cell membrane</location>
        <topology evidence="1">Multi-pass membrane protein</topology>
    </subcellularLocation>
</comment>
<reference evidence="7 8" key="1">
    <citation type="journal article" date="2011" name="J. Bacteriol.">
        <title>Draft genome sequence of the polycyclic aromatic hydrocarbon-degrading, genetically engineered bioluminescent bioreporter Pseudomonas fluorescens HK44.</title>
        <authorList>
            <person name="Chauhan A."/>
            <person name="Layton A.C."/>
            <person name="Williams D.E."/>
            <person name="Smartt A.E."/>
            <person name="Ripp S."/>
            <person name="Karpinets T.V."/>
            <person name="Brown S.D."/>
            <person name="Sayler G.S."/>
        </authorList>
    </citation>
    <scope>NUCLEOTIDE SEQUENCE [LARGE SCALE GENOMIC DNA]</scope>
    <source>
        <strain evidence="7 8">HK44</strain>
    </source>
</reference>
<evidence type="ECO:0000256" key="4">
    <source>
        <dbReference type="ARBA" id="ARBA00022989"/>
    </source>
</evidence>
<feature type="transmembrane region" description="Helical" evidence="6">
    <location>
        <begin position="117"/>
        <end position="134"/>
    </location>
</feature>
<protein>
    <submittedName>
        <fullName evidence="7">Amino acid transporter LysE</fullName>
    </submittedName>
</protein>
<dbReference type="PATRIC" id="fig|1042209.11.peg.4022"/>
<dbReference type="GO" id="GO:0015171">
    <property type="term" value="F:amino acid transmembrane transporter activity"/>
    <property type="evidence" value="ECO:0007669"/>
    <property type="project" value="TreeGrafter"/>
</dbReference>
<dbReference type="OrthoDB" id="9784202at2"/>
<evidence type="ECO:0000256" key="2">
    <source>
        <dbReference type="ARBA" id="ARBA00022475"/>
    </source>
</evidence>
<proteinExistence type="predicted"/>
<dbReference type="Proteomes" id="UP000022611">
    <property type="component" value="Unassembled WGS sequence"/>
</dbReference>
<dbReference type="Pfam" id="PF01810">
    <property type="entry name" value="LysE"/>
    <property type="match status" value="1"/>
</dbReference>
<dbReference type="HOGENOM" id="CLU_079569_2_3_6"/>
<keyword evidence="3 6" id="KW-0812">Transmembrane</keyword>
<dbReference type="RefSeq" id="WP_019690092.1">
    <property type="nucleotide sequence ID" value="NZ_AFOY02000015.1"/>
</dbReference>